<evidence type="ECO:0000313" key="2">
    <source>
        <dbReference type="Proteomes" id="UP000788993"/>
    </source>
</evidence>
<reference evidence="1" key="1">
    <citation type="journal article" date="2021" name="Open Biol.">
        <title>Shared evolutionary footprints suggest mitochondrial oxidative damage underlies multiple complex I losses in fungi.</title>
        <authorList>
            <person name="Schikora-Tamarit M.A."/>
            <person name="Marcet-Houben M."/>
            <person name="Nosek J."/>
            <person name="Gabaldon T."/>
        </authorList>
    </citation>
    <scope>NUCLEOTIDE SEQUENCE</scope>
    <source>
        <strain evidence="1">NCAIM Y.01608</strain>
    </source>
</reference>
<dbReference type="AlphaFoldDB" id="A0A9P8TE94"/>
<dbReference type="EMBL" id="JAEUBD010000382">
    <property type="protein sequence ID" value="KAH3675395.1"/>
    <property type="molecule type" value="Genomic_DNA"/>
</dbReference>
<comment type="caution">
    <text evidence="1">The sequence shown here is derived from an EMBL/GenBank/DDBJ whole genome shotgun (WGS) entry which is preliminary data.</text>
</comment>
<proteinExistence type="predicted"/>
<gene>
    <name evidence="1" type="ORF">OGATHE_001735</name>
</gene>
<protein>
    <submittedName>
        <fullName evidence="1">Uncharacterized protein</fullName>
    </submittedName>
</protein>
<name>A0A9P8TE94_9ASCO</name>
<organism evidence="1 2">
    <name type="scientific">Ogataea polymorpha</name>
    <dbReference type="NCBI Taxonomy" id="460523"/>
    <lineage>
        <taxon>Eukaryota</taxon>
        <taxon>Fungi</taxon>
        <taxon>Dikarya</taxon>
        <taxon>Ascomycota</taxon>
        <taxon>Saccharomycotina</taxon>
        <taxon>Pichiomycetes</taxon>
        <taxon>Pichiales</taxon>
        <taxon>Pichiaceae</taxon>
        <taxon>Ogataea</taxon>
    </lineage>
</organism>
<reference evidence="1" key="2">
    <citation type="submission" date="2021-01" db="EMBL/GenBank/DDBJ databases">
        <authorList>
            <person name="Schikora-Tamarit M.A."/>
        </authorList>
    </citation>
    <scope>NUCLEOTIDE SEQUENCE</scope>
    <source>
        <strain evidence="1">NCAIM Y.01608</strain>
    </source>
</reference>
<evidence type="ECO:0000313" key="1">
    <source>
        <dbReference type="EMBL" id="KAH3675395.1"/>
    </source>
</evidence>
<sequence length="235" mass="25037">MRFGASDDTAAELHLIEVTKTSAWNNGFRVDLSNVVQEAVNVSDCETGVSLGNIKDLVKLLKVLGNVTVRAHVWNMQVTMQQINTSIMLWTSANDGAIEAHVCERFLGGVEQIADNGLSWGILTVVSWVSSWVCSTLSVNVVTSVEKTVLRGLDKPVNGTDDLVDASISEPSLVDLIVLSVLGQTGSGVGSSLQRIFETSADHSGISLVTGVVDGSKLRVRPSSNTRDGKLLQSS</sequence>
<dbReference type="Proteomes" id="UP000788993">
    <property type="component" value="Unassembled WGS sequence"/>
</dbReference>
<keyword evidence="2" id="KW-1185">Reference proteome</keyword>
<accession>A0A9P8TE94</accession>